<dbReference type="PANTHER" id="PTHR40788">
    <property type="entry name" value="CLR5 DOMAIN-CONTAINING PROTEIN-RELATED"/>
    <property type="match status" value="1"/>
</dbReference>
<organism evidence="1 2">
    <name type="scientific">Massariosphaeria phaeospora</name>
    <dbReference type="NCBI Taxonomy" id="100035"/>
    <lineage>
        <taxon>Eukaryota</taxon>
        <taxon>Fungi</taxon>
        <taxon>Dikarya</taxon>
        <taxon>Ascomycota</taxon>
        <taxon>Pezizomycotina</taxon>
        <taxon>Dothideomycetes</taxon>
        <taxon>Pleosporomycetidae</taxon>
        <taxon>Pleosporales</taxon>
        <taxon>Pleosporales incertae sedis</taxon>
        <taxon>Massariosphaeria</taxon>
    </lineage>
</organism>
<accession>A0A7C8MIV0</accession>
<dbReference type="EMBL" id="JAADJZ010000001">
    <property type="protein sequence ID" value="KAF2877921.1"/>
    <property type="molecule type" value="Genomic_DNA"/>
</dbReference>
<sequence>MLQISVPVEYVGKRILHYLKYSVDETQTPDQRHIWLDCLETLLRKKPSTRYWITSEMEQVITQSSIVLECLRQFRIQPWGTTMVAHLQGNGSRIMAQYGEYFIKAAPYEGTVSSHLGDPSDGKFYYPAHKTRNRQNVNAMRKAEANLDKFWKHIDRGYKNHDRIDYQVLERIFSGEGGLQRTKPWDDTATPRDLNNQAHEQDEFVYQSLSRIFHDKTTEITGNFNKLSIDSKPKAKTKGTPAAQPAPIENLVPIPPILNPVFHVSKDVYPIFRALFYSPSDGDLPSTIKWERFVNALVKLGFSAEKLHGSVWQFTPAEKMRLSRGISFHEPHPDGDVPFVMARRFGRRLARAYDWHG</sequence>
<dbReference type="Proteomes" id="UP000481861">
    <property type="component" value="Unassembled WGS sequence"/>
</dbReference>
<protein>
    <submittedName>
        <fullName evidence="1">Uncharacterized protein</fullName>
    </submittedName>
</protein>
<evidence type="ECO:0000313" key="2">
    <source>
        <dbReference type="Proteomes" id="UP000481861"/>
    </source>
</evidence>
<dbReference type="PANTHER" id="PTHR40788:SF2">
    <property type="entry name" value="CLR5 DOMAIN-CONTAINING PROTEIN"/>
    <property type="match status" value="1"/>
</dbReference>
<reference evidence="1 2" key="1">
    <citation type="submission" date="2020-01" db="EMBL/GenBank/DDBJ databases">
        <authorList>
            <consortium name="DOE Joint Genome Institute"/>
            <person name="Haridas S."/>
            <person name="Albert R."/>
            <person name="Binder M."/>
            <person name="Bloem J."/>
            <person name="Labutti K."/>
            <person name="Salamov A."/>
            <person name="Andreopoulos B."/>
            <person name="Baker S.E."/>
            <person name="Barry K."/>
            <person name="Bills G."/>
            <person name="Bluhm B.H."/>
            <person name="Cannon C."/>
            <person name="Castanera R."/>
            <person name="Culley D.E."/>
            <person name="Daum C."/>
            <person name="Ezra D."/>
            <person name="Gonzalez J.B."/>
            <person name="Henrissat B."/>
            <person name="Kuo A."/>
            <person name="Liang C."/>
            <person name="Lipzen A."/>
            <person name="Lutzoni F."/>
            <person name="Magnuson J."/>
            <person name="Mondo S."/>
            <person name="Nolan M."/>
            <person name="Ohm R."/>
            <person name="Pangilinan J."/>
            <person name="Park H.-J.H."/>
            <person name="Ramirez L."/>
            <person name="Alfaro M."/>
            <person name="Sun H."/>
            <person name="Tritt A."/>
            <person name="Yoshinaga Y."/>
            <person name="Zwiers L.-H.L."/>
            <person name="Turgeon B.G."/>
            <person name="Goodwin S.B."/>
            <person name="Spatafora J.W."/>
            <person name="Crous P.W."/>
            <person name="Grigoriev I.V."/>
        </authorList>
    </citation>
    <scope>NUCLEOTIDE SEQUENCE [LARGE SCALE GENOMIC DNA]</scope>
    <source>
        <strain evidence="1 2">CBS 611.86</strain>
    </source>
</reference>
<dbReference type="OrthoDB" id="2922289at2759"/>
<comment type="caution">
    <text evidence="1">The sequence shown here is derived from an EMBL/GenBank/DDBJ whole genome shotgun (WGS) entry which is preliminary data.</text>
</comment>
<gene>
    <name evidence="1" type="ORF">BDV95DRAFT_6709</name>
</gene>
<dbReference type="AlphaFoldDB" id="A0A7C8MIV0"/>
<name>A0A7C8MIV0_9PLEO</name>
<proteinExistence type="predicted"/>
<evidence type="ECO:0000313" key="1">
    <source>
        <dbReference type="EMBL" id="KAF2877921.1"/>
    </source>
</evidence>
<keyword evidence="2" id="KW-1185">Reference proteome</keyword>